<evidence type="ECO:0000256" key="13">
    <source>
        <dbReference type="HAMAP-Rule" id="MF_00204"/>
    </source>
</evidence>
<keyword evidence="4 13" id="KW-0547">Nucleotide-binding</keyword>
<comment type="subcellular location">
    <subcellularLocation>
        <location evidence="1 13 14">Cytoplasm</location>
    </subcellularLocation>
</comment>
<dbReference type="InterPro" id="IPR014001">
    <property type="entry name" value="Helicase_ATP-bd"/>
</dbReference>
<feature type="compositionally biased region" description="Basic residues" evidence="16">
    <location>
        <begin position="942"/>
        <end position="955"/>
    </location>
</feature>
<feature type="coiled-coil region" evidence="15">
    <location>
        <begin position="773"/>
        <end position="800"/>
    </location>
</feature>
<feature type="binding site" evidence="13">
    <location>
        <begin position="186"/>
        <end position="193"/>
    </location>
    <ligand>
        <name>ATP</name>
        <dbReference type="ChEBI" id="CHEBI:30616"/>
    </ligand>
</feature>
<evidence type="ECO:0000259" key="19">
    <source>
        <dbReference type="PROSITE" id="PS51194"/>
    </source>
</evidence>
<dbReference type="InterPro" id="IPR041471">
    <property type="entry name" value="UvrB_inter"/>
</dbReference>
<keyword evidence="9 13" id="KW-0234">DNA repair</keyword>
<dbReference type="NCBIfam" id="NF003673">
    <property type="entry name" value="PRK05298.1"/>
    <property type="match status" value="1"/>
</dbReference>
<keyword evidence="10 13" id="KW-0742">SOS response</keyword>
<feature type="region of interest" description="Disordered" evidence="16">
    <location>
        <begin position="822"/>
        <end position="955"/>
    </location>
</feature>
<comment type="function">
    <text evidence="13">The UvrABC repair system catalyzes the recognition and processing of DNA lesions. A damage recognition complex composed of 2 UvrA and 2 UvrB subunits scans DNA for abnormalities. Upon binding of the UvrA(2)B(2) complex to a putative damaged site, the DNA wraps around one UvrB monomer. DNA wrap is dependent on ATP binding by UvrB and probably causes local melting of the DNA helix, facilitating insertion of UvrB beta-hairpin between the DNA strands. Then UvrB probes one DNA strand for the presence of a lesion. If a lesion is found the UvrA subunits dissociate and the UvrB-DNA preincision complex is formed. This complex is subsequently bound by UvrC and the second UvrB is released. If no lesion is found, the DNA wraps around the other UvrB subunit that will check the other stand for damage.</text>
</comment>
<feature type="domain" description="Helicase ATP-binding" evidence="18">
    <location>
        <begin position="173"/>
        <end position="326"/>
    </location>
</feature>
<dbReference type="InterPro" id="IPR006935">
    <property type="entry name" value="Helicase/UvrB_N"/>
</dbReference>
<dbReference type="CDD" id="cd18790">
    <property type="entry name" value="SF2_C_UvrB"/>
    <property type="match status" value="1"/>
</dbReference>
<feature type="coiled-coil region" evidence="15">
    <location>
        <begin position="404"/>
        <end position="431"/>
    </location>
</feature>
<dbReference type="PROSITE" id="PS51192">
    <property type="entry name" value="HELICASE_ATP_BIND_1"/>
    <property type="match status" value="1"/>
</dbReference>
<keyword evidence="6 13" id="KW-0228">DNA excision</keyword>
<dbReference type="Pfam" id="PF12344">
    <property type="entry name" value="UvrB"/>
    <property type="match status" value="1"/>
</dbReference>
<dbReference type="HAMAP" id="MF_00204">
    <property type="entry name" value="UvrB"/>
    <property type="match status" value="1"/>
</dbReference>
<evidence type="ECO:0000256" key="1">
    <source>
        <dbReference type="ARBA" id="ARBA00004496"/>
    </source>
</evidence>
<comment type="caution">
    <text evidence="20">The sequence shown here is derived from an EMBL/GenBank/DDBJ whole genome shotgun (WGS) entry which is preliminary data.</text>
</comment>
<comment type="similarity">
    <text evidence="2 13 14">Belongs to the UvrB family.</text>
</comment>
<dbReference type="InterPro" id="IPR024759">
    <property type="entry name" value="UvrB_YAD/RRR_dom"/>
</dbReference>
<dbReference type="SMART" id="SM00487">
    <property type="entry name" value="DEXDc"/>
    <property type="match status" value="1"/>
</dbReference>
<evidence type="ECO:0000256" key="15">
    <source>
        <dbReference type="SAM" id="Coils"/>
    </source>
</evidence>
<dbReference type="Gene3D" id="4.10.860.10">
    <property type="entry name" value="UVR domain"/>
    <property type="match status" value="1"/>
</dbReference>
<feature type="compositionally biased region" description="Basic and acidic residues" evidence="16">
    <location>
        <begin position="909"/>
        <end position="923"/>
    </location>
</feature>
<dbReference type="PROSITE" id="PS50151">
    <property type="entry name" value="UVR"/>
    <property type="match status" value="1"/>
</dbReference>
<evidence type="ECO:0000259" key="18">
    <source>
        <dbReference type="PROSITE" id="PS51192"/>
    </source>
</evidence>
<dbReference type="InterPro" id="IPR036876">
    <property type="entry name" value="UVR_dom_sf"/>
</dbReference>
<dbReference type="RefSeq" id="WP_285866497.1">
    <property type="nucleotide sequence ID" value="NZ_JARFYM010000001.1"/>
</dbReference>
<proteinExistence type="inferred from homology"/>
<evidence type="ECO:0000256" key="2">
    <source>
        <dbReference type="ARBA" id="ARBA00008533"/>
    </source>
</evidence>
<dbReference type="GO" id="GO:0016787">
    <property type="term" value="F:hydrolase activity"/>
    <property type="evidence" value="ECO:0007669"/>
    <property type="project" value="UniProtKB-KW"/>
</dbReference>
<keyword evidence="8 13" id="KW-0267">Excision nuclease</keyword>
<evidence type="ECO:0000256" key="7">
    <source>
        <dbReference type="ARBA" id="ARBA00022840"/>
    </source>
</evidence>
<sequence>MAKSPKKSPAPTGFEEAPQAPFEGAPLSGSVADWVKQLEAEAEAGGVESQREIASKAGKHRKKVEIAASKSARGTSMGGSTDPKTRAAAGLNPVAGMDTTLEEAVNAGTAVTATVEALSALIESGNPLHKNGKIWTPHRPARPEKSEGGITIRMSSDYQPAGDQPTAIRDLVEGLENGDRSQVLLGVTGSGKTFTMAKVIEATQRPAVILAPNKTLAAQLYSEFKNFFPDNAVEYFVSYYDYYQPEAYVPRSDTYIEKESSINEQIDRMRHSATRSLLERDDCIIVASVSCIYGIGSVETYTAMTFQMNVGDRLDQRQLLADLVAQQYKRRDMDFIRGSFRVRGDTIEIFPAHLEDAAWRISMFGDEIDAITEFDPLTGQKTGDLKSVKIYANSHYVTPRPTLNGAIKAIKEELKLRLAELEKAGRLLEAQRLEQRTRYDVEMLEATGSCQGIENYSRYLTGRNPGEPPPTLFEYIPDNAIIFIDESHVTVPQIGGMYRGDFRRKATLAEYGFRLPSCMDNRPLRFEEWDAMRPDTVAVSATPGGWEMEQSGGVFAEQVIRPTGLIDPPVEVRSARTQVDDVLGEIRETAAKGYRTLCTVLTKRMAEDLTEYLHEQGVRVRYMHSDIDTLERIEIIRDLRLGAFDVLVGINLLREGLDIPECGFVAILDADKEGFLRSETSLIQTIGRAARNVDGKVILYADTVTGSMQRAMEETSRRREKQMAYNEENGITPESVRAKISDILDSVYEKDHVRADIGGASGKGFADGGHLVGNNLQAHLNALEKQMRDAAADLDFEKAARLRDEIKRLKAAELAVMDDPMAREEARSIESKGGRPNPSRLRPSGSAPQDEDGAGTASAHQGTPHPEEGAQRPSKGYFAKPNLDEMGPGSDAGTPLFRKNTLDEMTVGRTEKPVLGKVPDKPIIRAKPGVGSYEDAVDEKQRKGRTKGKTGRPGR</sequence>
<evidence type="ECO:0000259" key="17">
    <source>
        <dbReference type="PROSITE" id="PS50151"/>
    </source>
</evidence>
<dbReference type="InterPro" id="IPR001650">
    <property type="entry name" value="Helicase_C-like"/>
</dbReference>
<feature type="domain" description="UVR" evidence="17">
    <location>
        <begin position="777"/>
        <end position="812"/>
    </location>
</feature>
<name>A0ABT7JN09_9HYPH</name>
<evidence type="ECO:0000256" key="5">
    <source>
        <dbReference type="ARBA" id="ARBA00022763"/>
    </source>
</evidence>
<dbReference type="PROSITE" id="PS51194">
    <property type="entry name" value="HELICASE_CTER"/>
    <property type="match status" value="1"/>
</dbReference>
<evidence type="ECO:0000256" key="11">
    <source>
        <dbReference type="ARBA" id="ARBA00026033"/>
    </source>
</evidence>
<evidence type="ECO:0000256" key="12">
    <source>
        <dbReference type="ARBA" id="ARBA00029504"/>
    </source>
</evidence>
<dbReference type="PANTHER" id="PTHR24029:SF0">
    <property type="entry name" value="UVRABC SYSTEM PROTEIN B"/>
    <property type="match status" value="1"/>
</dbReference>
<dbReference type="SMART" id="SM00490">
    <property type="entry name" value="HELICc"/>
    <property type="match status" value="1"/>
</dbReference>
<keyword evidence="20" id="KW-0378">Hydrolase</keyword>
<evidence type="ECO:0000256" key="8">
    <source>
        <dbReference type="ARBA" id="ARBA00022881"/>
    </source>
</evidence>
<dbReference type="Gene3D" id="3.40.50.300">
    <property type="entry name" value="P-loop containing nucleotide triphosphate hydrolases"/>
    <property type="match status" value="3"/>
</dbReference>
<keyword evidence="15" id="KW-0175">Coiled coil</keyword>
<evidence type="ECO:0000256" key="16">
    <source>
        <dbReference type="SAM" id="MobiDB-lite"/>
    </source>
</evidence>
<dbReference type="CDD" id="cd17916">
    <property type="entry name" value="DEXHc_UvrB"/>
    <property type="match status" value="1"/>
</dbReference>
<dbReference type="InterPro" id="IPR004807">
    <property type="entry name" value="UvrB"/>
</dbReference>
<evidence type="ECO:0000313" key="21">
    <source>
        <dbReference type="Proteomes" id="UP001172645"/>
    </source>
</evidence>
<evidence type="ECO:0000256" key="3">
    <source>
        <dbReference type="ARBA" id="ARBA00022490"/>
    </source>
</evidence>
<dbReference type="Pfam" id="PF17757">
    <property type="entry name" value="UvrB_inter"/>
    <property type="match status" value="1"/>
</dbReference>
<comment type="subunit">
    <text evidence="11 13 14">Forms a heterotetramer with UvrA during the search for lesions. Interacts with UvrC in an incision complex.</text>
</comment>
<evidence type="ECO:0000256" key="4">
    <source>
        <dbReference type="ARBA" id="ARBA00022741"/>
    </source>
</evidence>
<dbReference type="PANTHER" id="PTHR24029">
    <property type="entry name" value="UVRABC SYSTEM PROTEIN B"/>
    <property type="match status" value="1"/>
</dbReference>
<dbReference type="SUPFAM" id="SSF52540">
    <property type="entry name" value="P-loop containing nucleoside triphosphate hydrolases"/>
    <property type="match status" value="2"/>
</dbReference>
<keyword evidence="7 13" id="KW-0067">ATP-binding</keyword>
<keyword evidence="3 13" id="KW-0963">Cytoplasm</keyword>
<evidence type="ECO:0000256" key="6">
    <source>
        <dbReference type="ARBA" id="ARBA00022769"/>
    </source>
</evidence>
<dbReference type="Pfam" id="PF04851">
    <property type="entry name" value="ResIII"/>
    <property type="match status" value="1"/>
</dbReference>
<keyword evidence="21" id="KW-1185">Reference proteome</keyword>
<dbReference type="InterPro" id="IPR001943">
    <property type="entry name" value="UVR_dom"/>
</dbReference>
<dbReference type="NCBIfam" id="TIGR00631">
    <property type="entry name" value="uvrb"/>
    <property type="match status" value="1"/>
</dbReference>
<accession>A0ABT7JN09</accession>
<dbReference type="Pfam" id="PF02151">
    <property type="entry name" value="UVR"/>
    <property type="match status" value="1"/>
</dbReference>
<comment type="domain">
    <text evidence="13">The beta-hairpin motif is involved in DNA binding.</text>
</comment>
<evidence type="ECO:0000313" key="20">
    <source>
        <dbReference type="EMBL" id="MDL2397734.1"/>
    </source>
</evidence>
<gene>
    <name evidence="13 20" type="primary">uvrB</name>
    <name evidence="20" type="ORF">PY649_02415</name>
</gene>
<dbReference type="Pfam" id="PF00271">
    <property type="entry name" value="Helicase_C"/>
    <property type="match status" value="1"/>
</dbReference>
<feature type="domain" description="Helicase C-terminal" evidence="19">
    <location>
        <begin position="578"/>
        <end position="731"/>
    </location>
</feature>
<reference evidence="20" key="1">
    <citation type="submission" date="2023-06" db="EMBL/GenBank/DDBJ databases">
        <title>Phylogenetic Diversity of Rhizobium strains.</title>
        <authorList>
            <person name="Moura F.T."/>
            <person name="Helene L.C.F."/>
            <person name="Hungria M."/>
        </authorList>
    </citation>
    <scope>NUCLEOTIDE SEQUENCE</scope>
    <source>
        <strain evidence="20">CCGE526</strain>
    </source>
</reference>
<feature type="compositionally biased region" description="Basic and acidic residues" evidence="16">
    <location>
        <begin position="822"/>
        <end position="833"/>
    </location>
</feature>
<feature type="region of interest" description="Disordered" evidence="16">
    <location>
        <begin position="1"/>
        <end position="28"/>
    </location>
</feature>
<keyword evidence="5 13" id="KW-0227">DNA damage</keyword>
<dbReference type="EMBL" id="JARFYM010000001">
    <property type="protein sequence ID" value="MDL2397734.1"/>
    <property type="molecule type" value="Genomic_DNA"/>
</dbReference>
<dbReference type="Proteomes" id="UP001172645">
    <property type="component" value="Unassembled WGS sequence"/>
</dbReference>
<protein>
    <recommendedName>
        <fullName evidence="12 13">UvrABC system protein B</fullName>
        <shortName evidence="13">Protein UvrB</shortName>
    </recommendedName>
    <alternativeName>
        <fullName evidence="13">Excinuclease ABC subunit B</fullName>
    </alternativeName>
</protein>
<organism evidence="20 21">
    <name type="scientific">Rhizobium mayense</name>
    <dbReference type="NCBI Taxonomy" id="1312184"/>
    <lineage>
        <taxon>Bacteria</taxon>
        <taxon>Pseudomonadati</taxon>
        <taxon>Pseudomonadota</taxon>
        <taxon>Alphaproteobacteria</taxon>
        <taxon>Hyphomicrobiales</taxon>
        <taxon>Rhizobiaceae</taxon>
        <taxon>Rhizobium/Agrobacterium group</taxon>
        <taxon>Rhizobium</taxon>
    </lineage>
</organism>
<feature type="region of interest" description="Disordered" evidence="16">
    <location>
        <begin position="42"/>
        <end position="86"/>
    </location>
</feature>
<dbReference type="InterPro" id="IPR027417">
    <property type="entry name" value="P-loop_NTPase"/>
</dbReference>
<dbReference type="SUPFAM" id="SSF46600">
    <property type="entry name" value="C-terminal UvrC-binding domain of UvrB"/>
    <property type="match status" value="1"/>
</dbReference>
<evidence type="ECO:0000256" key="14">
    <source>
        <dbReference type="RuleBase" id="RU003587"/>
    </source>
</evidence>
<feature type="short sequence motif" description="Beta-hairpin" evidence="13">
    <location>
        <begin position="239"/>
        <end position="262"/>
    </location>
</feature>
<evidence type="ECO:0000256" key="10">
    <source>
        <dbReference type="ARBA" id="ARBA00023236"/>
    </source>
</evidence>
<evidence type="ECO:0000256" key="9">
    <source>
        <dbReference type="ARBA" id="ARBA00023204"/>
    </source>
</evidence>